<proteinExistence type="predicted"/>
<evidence type="ECO:0000259" key="1">
    <source>
        <dbReference type="Pfam" id="PF12623"/>
    </source>
</evidence>
<sequence>MLITVALEPETGSEMDATVLGYLLHKHPARAQVFSAPVGDVHVFAPEATRERCR</sequence>
<dbReference type="InterPro" id="IPR038546">
    <property type="entry name" value="Hen1_N_sf"/>
</dbReference>
<evidence type="ECO:0000313" key="3">
    <source>
        <dbReference type="Proteomes" id="UP000244649"/>
    </source>
</evidence>
<protein>
    <recommendedName>
        <fullName evidence="1">Hen1 N-terminal domain-containing protein</fullName>
    </recommendedName>
</protein>
<dbReference type="InterPro" id="IPR024740">
    <property type="entry name" value="Hen1_N"/>
</dbReference>
<dbReference type="AlphaFoldDB" id="A0A2T7VQ89"/>
<dbReference type="Pfam" id="PF12623">
    <property type="entry name" value="Hen1_L"/>
    <property type="match status" value="1"/>
</dbReference>
<reference evidence="2 3" key="1">
    <citation type="submission" date="2018-04" db="EMBL/GenBank/DDBJ databases">
        <authorList>
            <person name="Go L.Y."/>
            <person name="Mitchell J.A."/>
        </authorList>
    </citation>
    <scope>NUCLEOTIDE SEQUENCE [LARGE SCALE GENOMIC DNA]</scope>
    <source>
        <strain evidence="2 3">TPD7010</strain>
    </source>
</reference>
<dbReference type="Proteomes" id="UP000244649">
    <property type="component" value="Unassembled WGS sequence"/>
</dbReference>
<organism evidence="2 3">
    <name type="scientific">Microbacterium testaceum</name>
    <name type="common">Aureobacterium testaceum</name>
    <name type="synonym">Brevibacterium testaceum</name>
    <dbReference type="NCBI Taxonomy" id="2033"/>
    <lineage>
        <taxon>Bacteria</taxon>
        <taxon>Bacillati</taxon>
        <taxon>Actinomycetota</taxon>
        <taxon>Actinomycetes</taxon>
        <taxon>Micrococcales</taxon>
        <taxon>Microbacteriaceae</taxon>
        <taxon>Microbacterium</taxon>
    </lineage>
</organism>
<accession>A0A2T7VQ89</accession>
<evidence type="ECO:0000313" key="2">
    <source>
        <dbReference type="EMBL" id="PVE58821.1"/>
    </source>
</evidence>
<dbReference type="EMBL" id="QDFT01000075">
    <property type="protein sequence ID" value="PVE58821.1"/>
    <property type="molecule type" value="Genomic_DNA"/>
</dbReference>
<dbReference type="RefSeq" id="WP_116538613.1">
    <property type="nucleotide sequence ID" value="NZ_QDFT01000075.1"/>
</dbReference>
<feature type="domain" description="Hen1 N-terminal" evidence="1">
    <location>
        <begin position="1"/>
        <end position="54"/>
    </location>
</feature>
<dbReference type="Gene3D" id="3.30.1610.20">
    <property type="entry name" value="Hen1, N-terminal domain"/>
    <property type="match status" value="1"/>
</dbReference>
<gene>
    <name evidence="2" type="ORF">DC432_15525</name>
</gene>
<name>A0A2T7VQ89_MICTE</name>
<comment type="caution">
    <text evidence="2">The sequence shown here is derived from an EMBL/GenBank/DDBJ whole genome shotgun (WGS) entry which is preliminary data.</text>
</comment>